<comment type="caution">
    <text evidence="2">The sequence shown here is derived from an EMBL/GenBank/DDBJ whole genome shotgun (WGS) entry which is preliminary data.</text>
</comment>
<reference evidence="2 3" key="2">
    <citation type="submission" date="2018-09" db="EMBL/GenBank/DDBJ databases">
        <title>Genomic Encyclopedia of Archaeal and Bacterial Type Strains, Phase II (KMG-II): from individual species to whole genera.</title>
        <authorList>
            <person name="Goeker M."/>
        </authorList>
    </citation>
    <scope>NUCLEOTIDE SEQUENCE [LARGE SCALE GENOMIC DNA]</scope>
    <source>
        <strain evidence="2 3">DSM 27620</strain>
    </source>
</reference>
<dbReference type="EMBL" id="BMCW01000007">
    <property type="protein sequence ID" value="GGG63784.1"/>
    <property type="molecule type" value="Genomic_DNA"/>
</dbReference>
<organism evidence="2 3">
    <name type="scientific">Epilithonimonas arachidiradicis</name>
    <dbReference type="NCBI Taxonomy" id="1617282"/>
    <lineage>
        <taxon>Bacteria</taxon>
        <taxon>Pseudomonadati</taxon>
        <taxon>Bacteroidota</taxon>
        <taxon>Flavobacteriia</taxon>
        <taxon>Flavobacteriales</taxon>
        <taxon>Weeksellaceae</taxon>
        <taxon>Chryseobacterium group</taxon>
        <taxon>Epilithonimonas</taxon>
    </lineage>
</organism>
<keyword evidence="4" id="KW-1185">Reference proteome</keyword>
<reference evidence="4" key="3">
    <citation type="journal article" date="2019" name="Int. J. Syst. Evol. Microbiol.">
        <title>The Global Catalogue of Microorganisms (GCM) 10K type strain sequencing project: providing services to taxonomists for standard genome sequencing and annotation.</title>
        <authorList>
            <consortium name="The Broad Institute Genomics Platform"/>
            <consortium name="The Broad Institute Genome Sequencing Center for Infectious Disease"/>
            <person name="Wu L."/>
            <person name="Ma J."/>
        </authorList>
    </citation>
    <scope>NUCLEOTIDE SEQUENCE [LARGE SCALE GENOMIC DNA]</scope>
    <source>
        <strain evidence="4">CCM 8490</strain>
    </source>
</reference>
<dbReference type="EMBL" id="RAQH01000009">
    <property type="protein sequence ID" value="RKE80434.1"/>
    <property type="molecule type" value="Genomic_DNA"/>
</dbReference>
<evidence type="ECO:0000313" key="1">
    <source>
        <dbReference type="EMBL" id="GGG63784.1"/>
    </source>
</evidence>
<protein>
    <recommendedName>
        <fullName evidence="5">Prevent-host-death protein</fullName>
    </recommendedName>
</protein>
<dbReference type="RefSeq" id="WP_120214514.1">
    <property type="nucleotide sequence ID" value="NZ_BMCW01000007.1"/>
</dbReference>
<evidence type="ECO:0000313" key="2">
    <source>
        <dbReference type="EMBL" id="RKE80434.1"/>
    </source>
</evidence>
<accession>A0A420CPU2</accession>
<dbReference type="Proteomes" id="UP000658202">
    <property type="component" value="Unassembled WGS sequence"/>
</dbReference>
<sequence>MNYKLEINAQERGSKLHFKTIYFDAFKVNIIERYTGVKQPKILHIIIKLRTLTDEIINTKSDSGRVKLKDETFDSYAEFAKPLTSYEYRNKLIDRKAVEEKFVNFILGHVIANYQLN</sequence>
<evidence type="ECO:0008006" key="5">
    <source>
        <dbReference type="Google" id="ProtNLM"/>
    </source>
</evidence>
<proteinExistence type="predicted"/>
<dbReference type="AlphaFoldDB" id="A0A420CPU2"/>
<dbReference type="Proteomes" id="UP000285906">
    <property type="component" value="Unassembled WGS sequence"/>
</dbReference>
<name>A0A420CPU2_9FLAO</name>
<evidence type="ECO:0000313" key="3">
    <source>
        <dbReference type="Proteomes" id="UP000285906"/>
    </source>
</evidence>
<evidence type="ECO:0000313" key="4">
    <source>
        <dbReference type="Proteomes" id="UP000658202"/>
    </source>
</evidence>
<reference evidence="1" key="4">
    <citation type="submission" date="2024-05" db="EMBL/GenBank/DDBJ databases">
        <authorList>
            <person name="Sun Q."/>
            <person name="Sedlacek I."/>
        </authorList>
    </citation>
    <scope>NUCLEOTIDE SEQUENCE</scope>
    <source>
        <strain evidence="1">CCM 8490</strain>
    </source>
</reference>
<reference evidence="1" key="1">
    <citation type="journal article" date="2014" name="Int. J. Syst. Evol. Microbiol.">
        <title>Complete genome of a new Firmicutes species belonging to the dominant human colonic microbiota ('Ruminococcus bicirculans') reveals two chromosomes and a selective capacity to utilize plant glucans.</title>
        <authorList>
            <consortium name="NISC Comparative Sequencing Program"/>
            <person name="Wegmann U."/>
            <person name="Louis P."/>
            <person name="Goesmann A."/>
            <person name="Henrissat B."/>
            <person name="Duncan S.H."/>
            <person name="Flint H.J."/>
        </authorList>
    </citation>
    <scope>NUCLEOTIDE SEQUENCE</scope>
    <source>
        <strain evidence="1">CCM 8490</strain>
    </source>
</reference>
<gene>
    <name evidence="2" type="ORF">BXY58_2959</name>
    <name evidence="1" type="ORF">GCM10007332_27500</name>
</gene>
<dbReference type="OrthoDB" id="1266472at2"/>